<dbReference type="InterPro" id="IPR003593">
    <property type="entry name" value="AAA+_ATPase"/>
</dbReference>
<dbReference type="InterPro" id="IPR027417">
    <property type="entry name" value="P-loop_NTPase"/>
</dbReference>
<feature type="domain" description="Sigma-54 factor interaction" evidence="7">
    <location>
        <begin position="139"/>
        <end position="368"/>
    </location>
</feature>
<sequence length="452" mass="48955">MMTNCPVPSALVVDDEPNIVELLKITLQGMGLQVSGAGSLAEAHARLSHDLPSLVLSDLRLPDGSGIDLVRYLHNAHPHIPVAVITAYSSADGAVEAMQAGAFDYMSKPIELARLRQLVAQALKLNHPQGMEQDATNRLIGQSLVMQQLRADIRKLARSNAPVHITGESGTGKELAARAIHDSSLRQDKPFVAVNCGAIPEGLIESELFGAEKGAYSGATQSRQGLFQAANGGTLFLDEIAELPMLMQVKLLRAIQERVIRPLGGAREISLDLRFISATHRDLGAMVEAGSFRQDLLYRLNVVQLHMPPLRQRLEDVPQLVEAILQRINGQADQSPTILAEDVLEKLQQYDFPGNVRELENLLERSLVFPDKNILENGNHVAPNRNVDRSFSSVAPKTESGVACTLDSAEADLLRSVLAEVSGDPVAAATRLGICPQSFALRLTRAVTGRGR</sequence>
<keyword evidence="3" id="KW-0805">Transcription regulation</keyword>
<dbReference type="GO" id="GO:0003677">
    <property type="term" value="F:DNA binding"/>
    <property type="evidence" value="ECO:0007669"/>
    <property type="project" value="UniProtKB-KW"/>
</dbReference>
<dbReference type="Pfam" id="PF25601">
    <property type="entry name" value="AAA_lid_14"/>
    <property type="match status" value="1"/>
</dbReference>
<reference evidence="10 11" key="1">
    <citation type="journal article" date="2016" name="Int. J. Mol. Sci.">
        <title>Comparative genomics of the extreme acidophile Acidithiobacillus thiooxidans reveals intraspecific divergence and niche adaptation.</title>
        <authorList>
            <person name="Zhang X."/>
            <person name="Feng X."/>
            <person name="Tao J."/>
            <person name="Ma L."/>
            <person name="Xiao Y."/>
            <person name="Liang Y."/>
            <person name="Liu X."/>
            <person name="Yin H."/>
        </authorList>
    </citation>
    <scope>NUCLEOTIDE SEQUENCE [LARGE SCALE GENOMIC DNA]</scope>
    <source>
        <strain evidence="10 11">A02</strain>
        <strain evidence="9">DXS-W</strain>
    </source>
</reference>
<dbReference type="EMBL" id="LWSA01000024">
    <property type="protein sequence ID" value="OCX76581.1"/>
    <property type="molecule type" value="Genomic_DNA"/>
</dbReference>
<dbReference type="RefSeq" id="WP_050816103.1">
    <property type="nucleotide sequence ID" value="NZ_DAIAWO010000011.1"/>
</dbReference>
<evidence type="ECO:0000256" key="1">
    <source>
        <dbReference type="ARBA" id="ARBA00022741"/>
    </source>
</evidence>
<comment type="caution">
    <text evidence="10">The sequence shown here is derived from an EMBL/GenBank/DDBJ whole genome shotgun (WGS) entry which is preliminary data.</text>
</comment>
<dbReference type="FunFam" id="3.40.50.300:FF:000006">
    <property type="entry name" value="DNA-binding transcriptional regulator NtrC"/>
    <property type="match status" value="1"/>
</dbReference>
<dbReference type="SUPFAM" id="SSF52540">
    <property type="entry name" value="P-loop containing nucleoside triphosphate hydrolases"/>
    <property type="match status" value="1"/>
</dbReference>
<dbReference type="Pfam" id="PF00072">
    <property type="entry name" value="Response_reg"/>
    <property type="match status" value="1"/>
</dbReference>
<dbReference type="PANTHER" id="PTHR32071">
    <property type="entry name" value="TRANSCRIPTIONAL REGULATORY PROTEIN"/>
    <property type="match status" value="1"/>
</dbReference>
<dbReference type="InterPro" id="IPR001789">
    <property type="entry name" value="Sig_transdc_resp-reg_receiver"/>
</dbReference>
<dbReference type="GeneID" id="60694677"/>
<dbReference type="PROSITE" id="PS50110">
    <property type="entry name" value="RESPONSE_REGULATORY"/>
    <property type="match status" value="1"/>
</dbReference>
<dbReference type="Gene3D" id="3.40.50.300">
    <property type="entry name" value="P-loop containing nucleotide triphosphate hydrolases"/>
    <property type="match status" value="1"/>
</dbReference>
<keyword evidence="4" id="KW-0238">DNA-binding</keyword>
<keyword evidence="6" id="KW-0597">Phosphoprotein</keyword>
<gene>
    <name evidence="9" type="ORF">A6M23_11150</name>
    <name evidence="10" type="ORF">A6P07_02150</name>
</gene>
<dbReference type="GO" id="GO:0006355">
    <property type="term" value="P:regulation of DNA-templated transcription"/>
    <property type="evidence" value="ECO:0007669"/>
    <property type="project" value="InterPro"/>
</dbReference>
<dbReference type="CDD" id="cd00009">
    <property type="entry name" value="AAA"/>
    <property type="match status" value="1"/>
</dbReference>
<dbReference type="EMBL" id="LWRY01000125">
    <property type="protein sequence ID" value="OCX71778.1"/>
    <property type="molecule type" value="Genomic_DNA"/>
</dbReference>
<dbReference type="InterPro" id="IPR025943">
    <property type="entry name" value="Sigma_54_int_dom_ATP-bd_2"/>
</dbReference>
<dbReference type="InterPro" id="IPR025944">
    <property type="entry name" value="Sigma_54_int_dom_CS"/>
</dbReference>
<dbReference type="SMART" id="SM00382">
    <property type="entry name" value="AAA"/>
    <property type="match status" value="1"/>
</dbReference>
<dbReference type="eggNOG" id="COG2204">
    <property type="taxonomic scope" value="Bacteria"/>
</dbReference>
<feature type="modified residue" description="4-aspartylphosphate" evidence="6">
    <location>
        <position position="58"/>
    </location>
</feature>
<evidence type="ECO:0000259" key="7">
    <source>
        <dbReference type="PROSITE" id="PS50045"/>
    </source>
</evidence>
<dbReference type="GO" id="GO:0005524">
    <property type="term" value="F:ATP binding"/>
    <property type="evidence" value="ECO:0007669"/>
    <property type="project" value="UniProtKB-KW"/>
</dbReference>
<keyword evidence="1" id="KW-0547">Nucleotide-binding</keyword>
<dbReference type="SMART" id="SM00448">
    <property type="entry name" value="REC"/>
    <property type="match status" value="1"/>
</dbReference>
<keyword evidence="5" id="KW-0804">Transcription</keyword>
<dbReference type="PROSITE" id="PS00676">
    <property type="entry name" value="SIGMA54_INTERACT_2"/>
    <property type="match status" value="1"/>
</dbReference>
<evidence type="ECO:0000256" key="5">
    <source>
        <dbReference type="ARBA" id="ARBA00023163"/>
    </source>
</evidence>
<dbReference type="Proteomes" id="UP000094893">
    <property type="component" value="Unassembled WGS sequence"/>
</dbReference>
<evidence type="ECO:0000313" key="10">
    <source>
        <dbReference type="EMBL" id="OCX76581.1"/>
    </source>
</evidence>
<dbReference type="InterPro" id="IPR011006">
    <property type="entry name" value="CheY-like_superfamily"/>
</dbReference>
<evidence type="ECO:0000313" key="11">
    <source>
        <dbReference type="Proteomes" id="UP000094893"/>
    </source>
</evidence>
<dbReference type="STRING" id="930.GCA_002079865_02524"/>
<evidence type="ECO:0000256" key="6">
    <source>
        <dbReference type="PROSITE-ProRule" id="PRU00169"/>
    </source>
</evidence>
<feature type="domain" description="Response regulatory" evidence="8">
    <location>
        <begin position="9"/>
        <end position="123"/>
    </location>
</feature>
<keyword evidence="2" id="KW-0067">ATP-binding</keyword>
<name>A0A1C2HXT8_ACITH</name>
<organism evidence="10 11">
    <name type="scientific">Acidithiobacillus thiooxidans</name>
    <name type="common">Thiobacillus thiooxidans</name>
    <dbReference type="NCBI Taxonomy" id="930"/>
    <lineage>
        <taxon>Bacteria</taxon>
        <taxon>Pseudomonadati</taxon>
        <taxon>Pseudomonadota</taxon>
        <taxon>Acidithiobacillia</taxon>
        <taxon>Acidithiobacillales</taxon>
        <taxon>Acidithiobacillaceae</taxon>
        <taxon>Acidithiobacillus</taxon>
    </lineage>
</organism>
<evidence type="ECO:0000313" key="12">
    <source>
        <dbReference type="Proteomes" id="UP000095008"/>
    </source>
</evidence>
<evidence type="ECO:0000256" key="3">
    <source>
        <dbReference type="ARBA" id="ARBA00023015"/>
    </source>
</evidence>
<keyword evidence="12" id="KW-1185">Reference proteome</keyword>
<dbReference type="PANTHER" id="PTHR32071:SF100">
    <property type="entry name" value="RESPONSE REGULATOR PROTEIN PILR"/>
    <property type="match status" value="1"/>
</dbReference>
<dbReference type="InterPro" id="IPR058031">
    <property type="entry name" value="AAA_lid_NorR"/>
</dbReference>
<proteinExistence type="predicted"/>
<dbReference type="Proteomes" id="UP000095008">
    <property type="component" value="Unassembled WGS sequence"/>
</dbReference>
<evidence type="ECO:0000313" key="9">
    <source>
        <dbReference type="EMBL" id="OCX71778.1"/>
    </source>
</evidence>
<dbReference type="PROSITE" id="PS00688">
    <property type="entry name" value="SIGMA54_INTERACT_3"/>
    <property type="match status" value="1"/>
</dbReference>
<dbReference type="Pfam" id="PF00158">
    <property type="entry name" value="Sigma54_activat"/>
    <property type="match status" value="1"/>
</dbReference>
<dbReference type="PROSITE" id="PS50045">
    <property type="entry name" value="SIGMA54_INTERACT_4"/>
    <property type="match status" value="1"/>
</dbReference>
<dbReference type="InterPro" id="IPR009057">
    <property type="entry name" value="Homeodomain-like_sf"/>
</dbReference>
<dbReference type="InterPro" id="IPR002078">
    <property type="entry name" value="Sigma_54_int"/>
</dbReference>
<evidence type="ECO:0000256" key="2">
    <source>
        <dbReference type="ARBA" id="ARBA00022840"/>
    </source>
</evidence>
<dbReference type="GO" id="GO:0000160">
    <property type="term" value="P:phosphorelay signal transduction system"/>
    <property type="evidence" value="ECO:0007669"/>
    <property type="project" value="InterPro"/>
</dbReference>
<dbReference type="SUPFAM" id="SSF52172">
    <property type="entry name" value="CheY-like"/>
    <property type="match status" value="1"/>
</dbReference>
<protein>
    <submittedName>
        <fullName evidence="10">Sigma-54-dependent Fis family transcriptional regulator</fullName>
    </submittedName>
</protein>
<dbReference type="AlphaFoldDB" id="A0A1C2HXT8"/>
<evidence type="ECO:0000256" key="4">
    <source>
        <dbReference type="ARBA" id="ARBA00023125"/>
    </source>
</evidence>
<evidence type="ECO:0000259" key="8">
    <source>
        <dbReference type="PROSITE" id="PS50110"/>
    </source>
</evidence>
<dbReference type="SUPFAM" id="SSF46689">
    <property type="entry name" value="Homeodomain-like"/>
    <property type="match status" value="1"/>
</dbReference>
<accession>A0A1C2HXT8</accession>
<dbReference type="Gene3D" id="3.40.50.2300">
    <property type="match status" value="1"/>
</dbReference>
<dbReference type="Gene3D" id="1.10.8.60">
    <property type="match status" value="1"/>
</dbReference>